<dbReference type="HAMAP" id="MF_02040">
    <property type="entry name" value="Mrp_NBP35"/>
    <property type="match status" value="1"/>
</dbReference>
<comment type="subunit">
    <text evidence="6">Homodimer.</text>
</comment>
<comment type="similarity">
    <text evidence="6">Belongs to the Mrp/NBP35 ATP-binding proteins family.</text>
</comment>
<keyword evidence="4 6" id="KW-0408">Iron</keyword>
<keyword evidence="2 6" id="KW-0547">Nucleotide-binding</keyword>
<dbReference type="PANTHER" id="PTHR42961:SF2">
    <property type="entry name" value="IRON-SULFUR PROTEIN NUBPL"/>
    <property type="match status" value="1"/>
</dbReference>
<keyword evidence="5 6" id="KW-0411">Iron-sulfur</keyword>
<feature type="domain" description="4Fe-4S ferredoxin-type" evidence="7">
    <location>
        <begin position="1"/>
        <end position="27"/>
    </location>
</feature>
<dbReference type="InterPro" id="IPR044304">
    <property type="entry name" value="NUBPL-like"/>
</dbReference>
<keyword evidence="6" id="KW-0378">Hydrolase</keyword>
<accession>A0ABS7DK83</accession>
<dbReference type="InterPro" id="IPR027417">
    <property type="entry name" value="P-loop_NTPase"/>
</dbReference>
<dbReference type="GO" id="GO:0005524">
    <property type="term" value="F:ATP binding"/>
    <property type="evidence" value="ECO:0007669"/>
    <property type="project" value="UniProtKB-KW"/>
</dbReference>
<comment type="function">
    <text evidence="6">Binds and transfers iron-sulfur (Fe-S) clusters to target apoproteins. Can hydrolyze ATP.</text>
</comment>
<dbReference type="SUPFAM" id="SSF52540">
    <property type="entry name" value="P-loop containing nucleoside triphosphate hydrolases"/>
    <property type="match status" value="1"/>
</dbReference>
<evidence type="ECO:0000256" key="6">
    <source>
        <dbReference type="HAMAP-Rule" id="MF_02040"/>
    </source>
</evidence>
<dbReference type="PANTHER" id="PTHR42961">
    <property type="entry name" value="IRON-SULFUR PROTEIN NUBPL"/>
    <property type="match status" value="1"/>
</dbReference>
<proteinExistence type="inferred from homology"/>
<dbReference type="Proteomes" id="UP000719942">
    <property type="component" value="Unassembled WGS sequence"/>
</dbReference>
<evidence type="ECO:0000313" key="8">
    <source>
        <dbReference type="EMBL" id="MBW7571706.1"/>
    </source>
</evidence>
<gene>
    <name evidence="8" type="ORF">J5W02_02665</name>
</gene>
<dbReference type="RefSeq" id="WP_219964094.1">
    <property type="nucleotide sequence ID" value="NZ_JAGFNZ010000001.1"/>
</dbReference>
<comment type="caution">
    <text evidence="8">The sequence shown here is derived from an EMBL/GenBank/DDBJ whole genome shotgun (WGS) entry which is preliminary data.</text>
</comment>
<dbReference type="CDD" id="cd02037">
    <property type="entry name" value="Mrp_NBP35"/>
    <property type="match status" value="1"/>
</dbReference>
<reference evidence="8 9" key="1">
    <citation type="submission" date="2021-03" db="EMBL/GenBank/DDBJ databases">
        <title>Caproiciproducens sp. nov. isolated from feces of cow.</title>
        <authorList>
            <person name="Choi J.-Y."/>
        </authorList>
    </citation>
    <scope>NUCLEOTIDE SEQUENCE [LARGE SCALE GENOMIC DNA]</scope>
    <source>
        <strain evidence="8 9">AGMB10547</strain>
    </source>
</reference>
<protein>
    <recommendedName>
        <fullName evidence="6">Iron-sulfur cluster carrier protein</fullName>
    </recommendedName>
</protein>
<feature type="binding site" evidence="6">
    <location>
        <begin position="46"/>
        <end position="53"/>
    </location>
    <ligand>
        <name>ATP</name>
        <dbReference type="ChEBI" id="CHEBI:30616"/>
    </ligand>
</feature>
<dbReference type="PROSITE" id="PS51379">
    <property type="entry name" value="4FE4S_FER_2"/>
    <property type="match status" value="1"/>
</dbReference>
<evidence type="ECO:0000313" key="9">
    <source>
        <dbReference type="Proteomes" id="UP000719942"/>
    </source>
</evidence>
<sequence length="282" mass="30012">MSEENCTHNCDSCGENCPSRGASPADFLEAPNAMSKINKVIGVVSGKGGVGKSMVTSMLAVLLNRRGSHTAILDADITGPSIPKAFGIHQKAMGSELGLLPVKSKTGIDVMSVNLLLDEETAPVVWRGPMIANTVKQFWTDVIWTDVDYMFVDMPPGTGDVPLTVFQSIPLDGIIIVTSPQELVSMIVAKAVNMAKMMNVPIIGIVENMSYVKCPDCGTVIKPFGESHVEEIAAKFGLKVLGKCPLDPEVAKNCDTGLVELVNAQWLEGAADAVEQQPAKSK</sequence>
<dbReference type="EMBL" id="JAGFNZ010000001">
    <property type="protein sequence ID" value="MBW7571706.1"/>
    <property type="molecule type" value="Genomic_DNA"/>
</dbReference>
<dbReference type="InterPro" id="IPR019591">
    <property type="entry name" value="Mrp/NBP35_ATP-bd"/>
</dbReference>
<keyword evidence="9" id="KW-1185">Reference proteome</keyword>
<evidence type="ECO:0000256" key="5">
    <source>
        <dbReference type="ARBA" id="ARBA00023014"/>
    </source>
</evidence>
<dbReference type="InterPro" id="IPR033756">
    <property type="entry name" value="YlxH/NBP35"/>
</dbReference>
<evidence type="ECO:0000256" key="3">
    <source>
        <dbReference type="ARBA" id="ARBA00022840"/>
    </source>
</evidence>
<dbReference type="InterPro" id="IPR017896">
    <property type="entry name" value="4Fe4S_Fe-S-bd"/>
</dbReference>
<evidence type="ECO:0000256" key="1">
    <source>
        <dbReference type="ARBA" id="ARBA00022723"/>
    </source>
</evidence>
<dbReference type="Gene3D" id="3.40.50.300">
    <property type="entry name" value="P-loop containing nucleotide triphosphate hydrolases"/>
    <property type="match status" value="1"/>
</dbReference>
<organism evidence="8 9">
    <name type="scientific">Caproiciproducens faecalis</name>
    <dbReference type="NCBI Taxonomy" id="2820301"/>
    <lineage>
        <taxon>Bacteria</taxon>
        <taxon>Bacillati</taxon>
        <taxon>Bacillota</taxon>
        <taxon>Clostridia</taxon>
        <taxon>Eubacteriales</taxon>
        <taxon>Acutalibacteraceae</taxon>
        <taxon>Caproiciproducens</taxon>
    </lineage>
</organism>
<evidence type="ECO:0000259" key="7">
    <source>
        <dbReference type="PROSITE" id="PS51379"/>
    </source>
</evidence>
<evidence type="ECO:0000256" key="2">
    <source>
        <dbReference type="ARBA" id="ARBA00022741"/>
    </source>
</evidence>
<name>A0ABS7DK83_9FIRM</name>
<dbReference type="Pfam" id="PF10609">
    <property type="entry name" value="ParA"/>
    <property type="match status" value="1"/>
</dbReference>
<keyword evidence="1 6" id="KW-0479">Metal-binding</keyword>
<keyword evidence="3 6" id="KW-0067">ATP-binding</keyword>
<evidence type="ECO:0000256" key="4">
    <source>
        <dbReference type="ARBA" id="ARBA00023004"/>
    </source>
</evidence>